<accession>A0A445MKD4</accession>
<reference evidence="1" key="1">
    <citation type="journal article" date="2018" name="Data Brief">
        <title>Genome sequence data from 17 accessions of Ensete ventricosum, a staple food crop for millions in Ethiopia.</title>
        <authorList>
            <person name="Yemataw Z."/>
            <person name="Muzemil S."/>
            <person name="Ambachew D."/>
            <person name="Tripathi L."/>
            <person name="Tesfaye K."/>
            <person name="Chala A."/>
            <person name="Farbos A."/>
            <person name="O'Neill P."/>
            <person name="Moore K."/>
            <person name="Grant M."/>
            <person name="Studholme D.J."/>
        </authorList>
    </citation>
    <scope>NUCLEOTIDE SEQUENCE [LARGE SCALE GENOMIC DNA]</scope>
    <source>
        <tissue evidence="1">Leaf</tissue>
    </source>
</reference>
<name>A0A445MKD4_ENSVE</name>
<gene>
    <name evidence="1" type="ORF">BHM03_00041672</name>
</gene>
<dbReference type="AlphaFoldDB" id="A0A445MKD4"/>
<dbReference type="Proteomes" id="UP000290560">
    <property type="component" value="Unassembled WGS sequence"/>
</dbReference>
<protein>
    <submittedName>
        <fullName evidence="1">Uncharacterized protein</fullName>
    </submittedName>
</protein>
<organism evidence="1">
    <name type="scientific">Ensete ventricosum</name>
    <name type="common">Abyssinian banana</name>
    <name type="synonym">Musa ensete</name>
    <dbReference type="NCBI Taxonomy" id="4639"/>
    <lineage>
        <taxon>Eukaryota</taxon>
        <taxon>Viridiplantae</taxon>
        <taxon>Streptophyta</taxon>
        <taxon>Embryophyta</taxon>
        <taxon>Tracheophyta</taxon>
        <taxon>Spermatophyta</taxon>
        <taxon>Magnoliopsida</taxon>
        <taxon>Liliopsida</taxon>
        <taxon>Zingiberales</taxon>
        <taxon>Musaceae</taxon>
        <taxon>Ensete</taxon>
    </lineage>
</organism>
<dbReference type="EMBL" id="KV876356">
    <property type="protein sequence ID" value="RZR74719.1"/>
    <property type="molecule type" value="Genomic_DNA"/>
</dbReference>
<sequence length="102" mass="11341">MLPFGFLTVISEPGCSFKRLAFKLRVMRLNRVELFYVFLQGLAAKATPIGKLPAGEGRPLVARVTCDKGHLQGWPLATRAACKGDYRRRSAATYAKMGMMVY</sequence>
<evidence type="ECO:0000313" key="1">
    <source>
        <dbReference type="EMBL" id="RZR74719.1"/>
    </source>
</evidence>
<proteinExistence type="predicted"/>